<name>A0A382II45_9ZZZZ</name>
<sequence length="61" mass="6989">MVLRLAFLILISFEFLLSRPTESERLASGRKAKFLPSVAEFAYDWLKTEGYLGNVSKYNSN</sequence>
<protein>
    <submittedName>
        <fullName evidence="1">Uncharacterized protein</fullName>
    </submittedName>
</protein>
<evidence type="ECO:0000313" key="1">
    <source>
        <dbReference type="EMBL" id="SVB98331.1"/>
    </source>
</evidence>
<proteinExistence type="predicted"/>
<gene>
    <name evidence="1" type="ORF">METZ01_LOCUS251185</name>
</gene>
<organism evidence="1">
    <name type="scientific">marine metagenome</name>
    <dbReference type="NCBI Taxonomy" id="408172"/>
    <lineage>
        <taxon>unclassified sequences</taxon>
        <taxon>metagenomes</taxon>
        <taxon>ecological metagenomes</taxon>
    </lineage>
</organism>
<reference evidence="1" key="1">
    <citation type="submission" date="2018-05" db="EMBL/GenBank/DDBJ databases">
        <authorList>
            <person name="Lanie J.A."/>
            <person name="Ng W.-L."/>
            <person name="Kazmierczak K.M."/>
            <person name="Andrzejewski T.M."/>
            <person name="Davidsen T.M."/>
            <person name="Wayne K.J."/>
            <person name="Tettelin H."/>
            <person name="Glass J.I."/>
            <person name="Rusch D."/>
            <person name="Podicherti R."/>
            <person name="Tsui H.-C.T."/>
            <person name="Winkler M.E."/>
        </authorList>
    </citation>
    <scope>NUCLEOTIDE SEQUENCE</scope>
</reference>
<dbReference type="EMBL" id="UINC01067038">
    <property type="protein sequence ID" value="SVB98331.1"/>
    <property type="molecule type" value="Genomic_DNA"/>
</dbReference>
<accession>A0A382II45</accession>
<dbReference type="AlphaFoldDB" id="A0A382II45"/>